<sequence length="65" mass="7137">MRSMRPADPVDPCDLAEWREAMAEALDGLARVLLFEADRNGARAEAEAARGEAAQLRAKCGSHRR</sequence>
<gene>
    <name evidence="1" type="ORF">IW249_004278</name>
</gene>
<accession>A0ABS0K5F2</accession>
<evidence type="ECO:0000313" key="2">
    <source>
        <dbReference type="Proteomes" id="UP000631791"/>
    </source>
</evidence>
<comment type="caution">
    <text evidence="1">The sequence shown here is derived from an EMBL/GenBank/DDBJ whole genome shotgun (WGS) entry which is preliminary data.</text>
</comment>
<protein>
    <submittedName>
        <fullName evidence="1">Uncharacterized protein</fullName>
    </submittedName>
</protein>
<evidence type="ECO:0000313" key="1">
    <source>
        <dbReference type="EMBL" id="MBG6103864.1"/>
    </source>
</evidence>
<reference evidence="1 2" key="1">
    <citation type="submission" date="2020-11" db="EMBL/GenBank/DDBJ databases">
        <title>Sequencing the genomes of 1000 actinobacteria strains.</title>
        <authorList>
            <person name="Klenk H.-P."/>
        </authorList>
    </citation>
    <scope>NUCLEOTIDE SEQUENCE [LARGE SCALE GENOMIC DNA]</scope>
    <source>
        <strain evidence="1 2">DSM 101695</strain>
    </source>
</reference>
<keyword evidence="2" id="KW-1185">Reference proteome</keyword>
<proteinExistence type="predicted"/>
<dbReference type="Proteomes" id="UP000631791">
    <property type="component" value="Unassembled WGS sequence"/>
</dbReference>
<dbReference type="EMBL" id="JADOTY010000001">
    <property type="protein sequence ID" value="MBG6103864.1"/>
    <property type="molecule type" value="Genomic_DNA"/>
</dbReference>
<dbReference type="RefSeq" id="WP_196922404.1">
    <property type="nucleotide sequence ID" value="NZ_JADOTY010000001.1"/>
</dbReference>
<name>A0ABS0K5F2_9ACTN</name>
<organism evidence="1 2">
    <name type="scientific">Micromonospora vinacea</name>
    <dbReference type="NCBI Taxonomy" id="709878"/>
    <lineage>
        <taxon>Bacteria</taxon>
        <taxon>Bacillati</taxon>
        <taxon>Actinomycetota</taxon>
        <taxon>Actinomycetes</taxon>
        <taxon>Micromonosporales</taxon>
        <taxon>Micromonosporaceae</taxon>
        <taxon>Micromonospora</taxon>
    </lineage>
</organism>